<evidence type="ECO:0000313" key="2">
    <source>
        <dbReference type="Proteomes" id="UP000039324"/>
    </source>
</evidence>
<organism evidence="1 2">
    <name type="scientific">Plasmodiophora brassicae</name>
    <name type="common">Clubroot disease agent</name>
    <dbReference type="NCBI Taxonomy" id="37360"/>
    <lineage>
        <taxon>Eukaryota</taxon>
        <taxon>Sar</taxon>
        <taxon>Rhizaria</taxon>
        <taxon>Endomyxa</taxon>
        <taxon>Phytomyxea</taxon>
        <taxon>Plasmodiophorida</taxon>
        <taxon>Plasmodiophoridae</taxon>
        <taxon>Plasmodiophora</taxon>
    </lineage>
</organism>
<gene>
    <name evidence="1" type="ORF">PBRA_001566</name>
</gene>
<sequence>MTSRDVTVDLERIVASLRAEQWALREMTENATPFELSYLIRHHWRPRSAPAYAVEGTLLQQGERLKRIVDKDGPRWQAPVQVPPLRVQGVAIGIYPDGSSRRPKRSPQCDASDVDLVKKKRGLIDVDAALFNLYNLRRIQSECKAIEQQRTAPLNVAATSVTEAALRLLRKQQALIEKALSRRQQHKDSA</sequence>
<dbReference type="AlphaFoldDB" id="A0A0G4IZ18"/>
<accession>A0A0G4IZ18</accession>
<keyword evidence="2" id="KW-1185">Reference proteome</keyword>
<evidence type="ECO:0000313" key="1">
    <source>
        <dbReference type="EMBL" id="CEP00512.1"/>
    </source>
</evidence>
<dbReference type="EMBL" id="CDSF01000101">
    <property type="protein sequence ID" value="CEP00512.1"/>
    <property type="molecule type" value="Genomic_DNA"/>
</dbReference>
<protein>
    <submittedName>
        <fullName evidence="1">Uncharacterized protein</fullName>
    </submittedName>
</protein>
<dbReference type="Proteomes" id="UP000039324">
    <property type="component" value="Unassembled WGS sequence"/>
</dbReference>
<proteinExistence type="predicted"/>
<name>A0A0G4IZ18_PLABS</name>
<reference evidence="1 2" key="1">
    <citation type="submission" date="2015-02" db="EMBL/GenBank/DDBJ databases">
        <authorList>
            <person name="Chooi Y.-H."/>
        </authorList>
    </citation>
    <scope>NUCLEOTIDE SEQUENCE [LARGE SCALE GENOMIC DNA]</scope>
    <source>
        <strain evidence="1">E3</strain>
    </source>
</reference>